<dbReference type="AlphaFoldDB" id="A0A6C0JWA0"/>
<proteinExistence type="predicted"/>
<organism evidence="2">
    <name type="scientific">viral metagenome</name>
    <dbReference type="NCBI Taxonomy" id="1070528"/>
    <lineage>
        <taxon>unclassified sequences</taxon>
        <taxon>metagenomes</taxon>
        <taxon>organismal metagenomes</taxon>
    </lineage>
</organism>
<accession>A0A6C0JWA0</accession>
<protein>
    <submittedName>
        <fullName evidence="2">Uncharacterized protein</fullName>
    </submittedName>
</protein>
<sequence length="31" mass="3568">MSRSSKVMPIEGGEDMETAPDEPKFFFRNAY</sequence>
<feature type="region of interest" description="Disordered" evidence="1">
    <location>
        <begin position="1"/>
        <end position="23"/>
    </location>
</feature>
<name>A0A6C0JWA0_9ZZZZ</name>
<evidence type="ECO:0000313" key="2">
    <source>
        <dbReference type="EMBL" id="QHU09789.1"/>
    </source>
</evidence>
<reference evidence="2" key="1">
    <citation type="journal article" date="2020" name="Nature">
        <title>Giant virus diversity and host interactions through global metagenomics.</title>
        <authorList>
            <person name="Schulz F."/>
            <person name="Roux S."/>
            <person name="Paez-Espino D."/>
            <person name="Jungbluth S."/>
            <person name="Walsh D.A."/>
            <person name="Denef V.J."/>
            <person name="McMahon K.D."/>
            <person name="Konstantinidis K.T."/>
            <person name="Eloe-Fadrosh E.A."/>
            <person name="Kyrpides N.C."/>
            <person name="Woyke T."/>
        </authorList>
    </citation>
    <scope>NUCLEOTIDE SEQUENCE</scope>
    <source>
        <strain evidence="2">GVMAG-S-1101164-164</strain>
    </source>
</reference>
<dbReference type="EMBL" id="MN740745">
    <property type="protein sequence ID" value="QHU09789.1"/>
    <property type="molecule type" value="Genomic_DNA"/>
</dbReference>
<evidence type="ECO:0000256" key="1">
    <source>
        <dbReference type="SAM" id="MobiDB-lite"/>
    </source>
</evidence>